<keyword evidence="3" id="KW-1185">Reference proteome</keyword>
<dbReference type="InterPro" id="IPR051213">
    <property type="entry name" value="START_lipid_transfer"/>
</dbReference>
<proteinExistence type="predicted"/>
<evidence type="ECO:0000313" key="2">
    <source>
        <dbReference type="EMBL" id="KAJ3203910.1"/>
    </source>
</evidence>
<dbReference type="Pfam" id="PF01852">
    <property type="entry name" value="START"/>
    <property type="match status" value="1"/>
</dbReference>
<reference evidence="2" key="1">
    <citation type="submission" date="2020-05" db="EMBL/GenBank/DDBJ databases">
        <title>Phylogenomic resolution of chytrid fungi.</title>
        <authorList>
            <person name="Stajich J.E."/>
            <person name="Amses K."/>
            <person name="Simmons R."/>
            <person name="Seto K."/>
            <person name="Myers J."/>
            <person name="Bonds A."/>
            <person name="Quandt C.A."/>
            <person name="Barry K."/>
            <person name="Liu P."/>
            <person name="Grigoriev I."/>
            <person name="Longcore J.E."/>
            <person name="James T.Y."/>
        </authorList>
    </citation>
    <scope>NUCLEOTIDE SEQUENCE</scope>
    <source>
        <strain evidence="2">JEL0476</strain>
    </source>
</reference>
<dbReference type="Gene3D" id="3.30.530.20">
    <property type="match status" value="1"/>
</dbReference>
<dbReference type="AlphaFoldDB" id="A0AAD5TWG8"/>
<dbReference type="Proteomes" id="UP001211065">
    <property type="component" value="Unassembled WGS sequence"/>
</dbReference>
<gene>
    <name evidence="2" type="ORF">HK099_001330</name>
</gene>
<evidence type="ECO:0000313" key="3">
    <source>
        <dbReference type="Proteomes" id="UP001211065"/>
    </source>
</evidence>
<dbReference type="GO" id="GO:0008289">
    <property type="term" value="F:lipid binding"/>
    <property type="evidence" value="ECO:0007669"/>
    <property type="project" value="InterPro"/>
</dbReference>
<comment type="caution">
    <text evidence="2">The sequence shown here is derived from an EMBL/GenBank/DDBJ whole genome shotgun (WGS) entry which is preliminary data.</text>
</comment>
<dbReference type="PANTHER" id="PTHR19308:SF14">
    <property type="entry name" value="START DOMAIN-CONTAINING PROTEIN"/>
    <property type="match status" value="1"/>
</dbReference>
<dbReference type="InterPro" id="IPR023393">
    <property type="entry name" value="START-like_dom_sf"/>
</dbReference>
<dbReference type="CDD" id="cd00177">
    <property type="entry name" value="START"/>
    <property type="match status" value="1"/>
</dbReference>
<sequence>MLAAEPNTTIPDIKAATITLFNELLVSKKWTYSHTHKDVNIALADSPSNFSLPIIKGDAFFTDQFTKLEWLSVANNPEARKFWDARFDGAEVLEAIGEGDLIIHSIQKGQLMVSARELLTLTTQYYGQNGDLCYFAVSINGHNKYVSGKGKVLANLGIAGWCFSSETRDGVEGLKVTYMVDVNINGYVPSSLIKIVQAQTPQCVETVHNYLTKYGTTAFLLKTLPEDSEFRLKNLIGLREKRNSKNEDVEVNMKVVDLKKNSLLSIYIPDKKSFKDGFKVENLNFKNKVDVKFVKFEKDKKEFKDLVSKSCLGFLVLDIAVGELENLEFVIKSNTGGNSYLFDGKQVNLL</sequence>
<dbReference type="EMBL" id="JADGJW010001363">
    <property type="protein sequence ID" value="KAJ3203910.1"/>
    <property type="molecule type" value="Genomic_DNA"/>
</dbReference>
<feature type="domain" description="START" evidence="1">
    <location>
        <begin position="30"/>
        <end position="194"/>
    </location>
</feature>
<dbReference type="SUPFAM" id="SSF55961">
    <property type="entry name" value="Bet v1-like"/>
    <property type="match status" value="1"/>
</dbReference>
<protein>
    <recommendedName>
        <fullName evidence="1">START domain-containing protein</fullName>
    </recommendedName>
</protein>
<organism evidence="2 3">
    <name type="scientific">Clydaea vesicula</name>
    <dbReference type="NCBI Taxonomy" id="447962"/>
    <lineage>
        <taxon>Eukaryota</taxon>
        <taxon>Fungi</taxon>
        <taxon>Fungi incertae sedis</taxon>
        <taxon>Chytridiomycota</taxon>
        <taxon>Chytridiomycota incertae sedis</taxon>
        <taxon>Chytridiomycetes</taxon>
        <taxon>Lobulomycetales</taxon>
        <taxon>Lobulomycetaceae</taxon>
        <taxon>Clydaea</taxon>
    </lineage>
</organism>
<dbReference type="GO" id="GO:0005737">
    <property type="term" value="C:cytoplasm"/>
    <property type="evidence" value="ECO:0007669"/>
    <property type="project" value="UniProtKB-ARBA"/>
</dbReference>
<name>A0AAD5TWG8_9FUNG</name>
<evidence type="ECO:0000259" key="1">
    <source>
        <dbReference type="PROSITE" id="PS50848"/>
    </source>
</evidence>
<dbReference type="PANTHER" id="PTHR19308">
    <property type="entry name" value="PHOSPHATIDYLCHOLINE TRANSFER PROTEIN"/>
    <property type="match status" value="1"/>
</dbReference>
<dbReference type="InterPro" id="IPR002913">
    <property type="entry name" value="START_lipid-bd_dom"/>
</dbReference>
<accession>A0AAD5TWG8</accession>
<dbReference type="PROSITE" id="PS50848">
    <property type="entry name" value="START"/>
    <property type="match status" value="1"/>
</dbReference>